<feature type="compositionally biased region" description="Basic and acidic residues" evidence="1">
    <location>
        <begin position="1476"/>
        <end position="1486"/>
    </location>
</feature>
<dbReference type="PANTHER" id="PTHR21715:SF0">
    <property type="entry name" value="RH04127P"/>
    <property type="match status" value="1"/>
</dbReference>
<evidence type="ECO:0000259" key="2">
    <source>
        <dbReference type="PROSITE" id="PS50020"/>
    </source>
</evidence>
<feature type="compositionally biased region" description="Basic and acidic residues" evidence="1">
    <location>
        <begin position="502"/>
        <end position="526"/>
    </location>
</feature>
<feature type="domain" description="WW" evidence="2">
    <location>
        <begin position="51"/>
        <end position="85"/>
    </location>
</feature>
<dbReference type="CDD" id="cd00201">
    <property type="entry name" value="WW"/>
    <property type="match status" value="1"/>
</dbReference>
<dbReference type="InterPro" id="IPR001202">
    <property type="entry name" value="WW_dom"/>
</dbReference>
<feature type="region of interest" description="Disordered" evidence="1">
    <location>
        <begin position="922"/>
        <end position="966"/>
    </location>
</feature>
<feature type="region of interest" description="Disordered" evidence="1">
    <location>
        <begin position="297"/>
        <end position="322"/>
    </location>
</feature>
<feature type="compositionally biased region" description="Basic and acidic residues" evidence="1">
    <location>
        <begin position="765"/>
        <end position="782"/>
    </location>
</feature>
<evidence type="ECO:0000313" key="4">
    <source>
        <dbReference type="Proteomes" id="UP000823941"/>
    </source>
</evidence>
<feature type="region of interest" description="Disordered" evidence="1">
    <location>
        <begin position="765"/>
        <end position="826"/>
    </location>
</feature>
<dbReference type="Proteomes" id="UP000823941">
    <property type="component" value="Chromosome 18"/>
</dbReference>
<evidence type="ECO:0000256" key="1">
    <source>
        <dbReference type="SAM" id="MobiDB-lite"/>
    </source>
</evidence>
<dbReference type="InterPro" id="IPR036020">
    <property type="entry name" value="WW_dom_sf"/>
</dbReference>
<feature type="compositionally biased region" description="Basic and acidic residues" evidence="1">
    <location>
        <begin position="860"/>
        <end position="888"/>
    </location>
</feature>
<sequence>MSSSSVVPCREVFDENSQPSAEEISDYAQQLGIDLEHESHLLPLARDGLMQALPPPWKAYYDEKIQAHYYYNEETKCTQWEHPLDRVYRELVRRSRDASVQDDTYVSVQWEHPLDRVYRELVRRSRDASVQDDTYVSVQWEHPLDRVYRELVRRSRDASVQDDTYVSVQWEHPLDRVYRELVRRSRDASVQDDTYVSVQWEHPLDRVYRELVRRSRDASVQDDTYVSVQWEHPLDRVYRELVRRSRDASVQDDTYVSVQWEHPLDRVYRELVRRSRDASVQDDTYVSVQELLTSEENTKHLSRVETRDSEEEALSTDSEEPEPRRRVLAALVILFSAAETRDSEEEALSTDSEEPEPRRRALAVAWKVTTKHLPRVETRDSEEEVLSTDSEEPEPRRRVLAGRPPLAPLSRTVDKKLSDTRISPLRRSVDSSFKAGTSREKVQVLERPKFFKQQSEIIDLKLLNHVLNSPEEESFNLFGKGERVLQMGLPLSGKGSLFLKGKKPDLPSPDTDKSLPLDSAKSDPPKGILREKIDVYHRRVESLSLGRPRQTISFEEDRKSVRFKLEHTTVEPTISPGSNSSSDHNDNQSSIISATPTNLSYPPHSNLSSNTTTNIPASSHPSNVPISVPMSSSKGPIVLAPIVSRPPLPPRPQGSVEVLSPREAVKSVPGSESLEGSTHTSPRRRVVRPPAADYIKQDLFQKNFHKIADLLRPGDVDLGRGGEGEEMGEKEARPRRTTAEYIKQDLFQKNFHKIADLLRPGDVDLGRGGDGEEMGEKEARPSERRKKNFHKIADLLRPGDVDLGRGGEGENIGEKEARPRSPMIPQVNKISINLMESIESETSIDSPDREFANLDLNDMDDSKDLLPDKNNETKDKFSPKESQEKENSEINSLTHSSSQIKSPKPVEIPQINVPKFDFHVKPLLRSSESEDSKKTTPRDESRNNSRSESLDHKNVEPKVFSPTIKISPNPSIASEIRSPKFDAIERPPWSTFKPGLNKAVVSPQIKTSDSNTNINKGLSSPRLDGVIISQGKSLNRGTDNVVVMYQFEKAQEENSFSKPLKSPADVIERNKLDERRRLDLVLQKELEEIRVENAIRERKSRAELLEEMRENEERFREEKRMRLMEQAERHRRELEEALSEGEQKHQQILRQAESEREERRKREIERAERELKQKMTELRDEHARTLLEQQRELELDNERALSDLHNQLQASFQQEKSRLAESHRAAVQRLRQQQENTLAELRHDYRAEVDRLRAQHACHLEEVRRRRDPSLEHKYSTLKQKYTRLKHDVKVSSSSNVQYRNCHLEEVSSLEHKYSTLKQKYTRLKHDVKVSLSSDVLSTSYYSIQSSIERRNKRRELSLATGSETDKSSHKANTSLDRCKELNAQPVSSPTQVTGSAPSHNDNSAASDPRANNNPPSVISPESSNTEGRRRATVVFKEPPRRSREREKQREKEREKENTNSIVTTDFQDSSDATTADEKPRDTAND</sequence>
<feature type="compositionally biased region" description="Basic and acidic residues" evidence="1">
    <location>
        <begin position="791"/>
        <end position="819"/>
    </location>
</feature>
<protein>
    <recommendedName>
        <fullName evidence="2">WW domain-containing protein</fullName>
    </recommendedName>
</protein>
<dbReference type="SUPFAM" id="SSF51045">
    <property type="entry name" value="WW domain"/>
    <property type="match status" value="1"/>
</dbReference>
<feature type="compositionally biased region" description="Polar residues" evidence="1">
    <location>
        <begin position="1385"/>
        <end position="1426"/>
    </location>
</feature>
<comment type="caution">
    <text evidence="3">The sequence shown here is derived from an EMBL/GenBank/DDBJ whole genome shotgun (WGS) entry which is preliminary data.</text>
</comment>
<feature type="region of interest" description="Disordered" evidence="1">
    <location>
        <begin position="839"/>
        <end position="908"/>
    </location>
</feature>
<keyword evidence="4" id="KW-1185">Reference proteome</keyword>
<feature type="compositionally biased region" description="Basic and acidic residues" evidence="1">
    <location>
        <begin position="1136"/>
        <end position="1145"/>
    </location>
</feature>
<feature type="compositionally biased region" description="Low complexity" evidence="1">
    <location>
        <begin position="574"/>
        <end position="593"/>
    </location>
</feature>
<feature type="compositionally biased region" description="Polar residues" evidence="1">
    <location>
        <begin position="889"/>
        <end position="901"/>
    </location>
</feature>
<dbReference type="SMART" id="SM00456">
    <property type="entry name" value="WW"/>
    <property type="match status" value="1"/>
</dbReference>
<accession>A0ABQ7Q9S2</accession>
<proteinExistence type="predicted"/>
<feature type="region of interest" description="Disordered" evidence="1">
    <location>
        <begin position="1"/>
        <end position="21"/>
    </location>
</feature>
<feature type="compositionally biased region" description="Polar residues" evidence="1">
    <location>
        <begin position="594"/>
        <end position="629"/>
    </location>
</feature>
<feature type="compositionally biased region" description="Basic and acidic residues" evidence="1">
    <location>
        <begin position="1438"/>
        <end position="1458"/>
    </location>
</feature>
<feature type="region of interest" description="Disordered" evidence="1">
    <location>
        <begin position="644"/>
        <end position="685"/>
    </location>
</feature>
<organism evidence="3 4">
    <name type="scientific">Plutella xylostella</name>
    <name type="common">Diamondback moth</name>
    <name type="synonym">Plutella maculipennis</name>
    <dbReference type="NCBI Taxonomy" id="51655"/>
    <lineage>
        <taxon>Eukaryota</taxon>
        <taxon>Metazoa</taxon>
        <taxon>Ecdysozoa</taxon>
        <taxon>Arthropoda</taxon>
        <taxon>Hexapoda</taxon>
        <taxon>Insecta</taxon>
        <taxon>Pterygota</taxon>
        <taxon>Neoptera</taxon>
        <taxon>Endopterygota</taxon>
        <taxon>Lepidoptera</taxon>
        <taxon>Glossata</taxon>
        <taxon>Ditrysia</taxon>
        <taxon>Yponomeutoidea</taxon>
        <taxon>Plutellidae</taxon>
        <taxon>Plutella</taxon>
    </lineage>
</organism>
<gene>
    <name evidence="3" type="ORF">JYU34_013241</name>
</gene>
<dbReference type="InterPro" id="IPR053233">
    <property type="entry name" value="ABRA-related"/>
</dbReference>
<reference evidence="3 4" key="1">
    <citation type="submission" date="2021-06" db="EMBL/GenBank/DDBJ databases">
        <title>A haploid diamondback moth (Plutella xylostella L.) genome assembly resolves 31 chromosomes and identifies a diamide resistance mutation.</title>
        <authorList>
            <person name="Ward C.M."/>
            <person name="Perry K.D."/>
            <person name="Baker G."/>
            <person name="Powis K."/>
            <person name="Heckel D.G."/>
            <person name="Baxter S.W."/>
        </authorList>
    </citation>
    <scope>NUCLEOTIDE SEQUENCE [LARGE SCALE GENOMIC DNA]</scope>
    <source>
        <strain evidence="3 4">LV</strain>
        <tissue evidence="3">Single pupa</tissue>
    </source>
</reference>
<dbReference type="PROSITE" id="PS01159">
    <property type="entry name" value="WW_DOMAIN_1"/>
    <property type="match status" value="1"/>
</dbReference>
<dbReference type="PROSITE" id="PS50020">
    <property type="entry name" value="WW_DOMAIN_2"/>
    <property type="match status" value="1"/>
</dbReference>
<evidence type="ECO:0000313" key="3">
    <source>
        <dbReference type="EMBL" id="KAG7301850.1"/>
    </source>
</evidence>
<feature type="compositionally biased region" description="Acidic residues" evidence="1">
    <location>
        <begin position="380"/>
        <end position="392"/>
    </location>
</feature>
<feature type="compositionally biased region" description="Polar residues" evidence="1">
    <location>
        <begin position="1459"/>
        <end position="1474"/>
    </location>
</feature>
<feature type="compositionally biased region" description="Basic and acidic residues" evidence="1">
    <location>
        <begin position="1152"/>
        <end position="1161"/>
    </location>
</feature>
<feature type="region of interest" description="Disordered" evidence="1">
    <location>
        <begin position="1347"/>
        <end position="1486"/>
    </location>
</feature>
<dbReference type="PANTHER" id="PTHR21715">
    <property type="entry name" value="RH04127P"/>
    <property type="match status" value="1"/>
</dbReference>
<dbReference type="Gene3D" id="3.30.1470.10">
    <property type="entry name" value="Photosystem I PsaD, reaction center subunit II"/>
    <property type="match status" value="1"/>
</dbReference>
<name>A0ABQ7Q9S2_PLUXY</name>
<dbReference type="EMBL" id="JAHIBW010000018">
    <property type="protein sequence ID" value="KAG7301850.1"/>
    <property type="molecule type" value="Genomic_DNA"/>
</dbReference>
<feature type="region of interest" description="Disordered" evidence="1">
    <location>
        <begin position="565"/>
        <end position="629"/>
    </location>
</feature>
<feature type="compositionally biased region" description="Basic and acidic residues" evidence="1">
    <location>
        <begin position="927"/>
        <end position="956"/>
    </location>
</feature>
<feature type="compositionally biased region" description="Basic and acidic residues" evidence="1">
    <location>
        <begin position="297"/>
        <end position="307"/>
    </location>
</feature>
<feature type="region of interest" description="Disordered" evidence="1">
    <location>
        <begin position="1136"/>
        <end position="1161"/>
    </location>
</feature>
<feature type="region of interest" description="Disordered" evidence="1">
    <location>
        <begin position="499"/>
        <end position="526"/>
    </location>
</feature>
<dbReference type="Pfam" id="PF00397">
    <property type="entry name" value="WW"/>
    <property type="match status" value="1"/>
</dbReference>
<feature type="region of interest" description="Disordered" evidence="1">
    <location>
        <begin position="375"/>
        <end position="397"/>
    </location>
</feature>
<feature type="compositionally biased region" description="Acidic residues" evidence="1">
    <location>
        <begin position="308"/>
        <end position="320"/>
    </location>
</feature>